<dbReference type="CDD" id="cd18186">
    <property type="entry name" value="BTB_POZ_ZBTB_KLHL-like"/>
    <property type="match status" value="1"/>
</dbReference>
<feature type="domain" description="BTB" evidence="1">
    <location>
        <begin position="178"/>
        <end position="245"/>
    </location>
</feature>
<accession>A0A8J2HEZ3</accession>
<evidence type="ECO:0000313" key="3">
    <source>
        <dbReference type="Proteomes" id="UP000786811"/>
    </source>
</evidence>
<dbReference type="AlphaFoldDB" id="A0A8J2HEZ3"/>
<name>A0A8J2HEZ3_COTCN</name>
<protein>
    <submittedName>
        <fullName evidence="2">Similar to Tdpoz3: TD and POZ domain-containing protein 3 (Mus musculus)</fullName>
    </submittedName>
</protein>
<dbReference type="OrthoDB" id="10249567at2759"/>
<comment type="caution">
    <text evidence="2">The sequence shown here is derived from an EMBL/GenBank/DDBJ whole genome shotgun (WGS) entry which is preliminary data.</text>
</comment>
<sequence length="363" mass="41875">MMIIPADSGTQINMDGETSTINYKWHIFSLIIPKNTRICSYPFSTLKNLSFDISIGKGLQANAIDLQVRKSDPRQGSAVISIELVKQNSVIPSDVLERHKRDKFNNTTEKKELNDWREACTFNFSKFDIPPLINTFLNDCCIKDLIISCTITWRGFNKPEVQRIPPVLQPFFKADEFSDIVLVVDNHKLPAHKIILSAHSPYFHAMFTTDMKESKENRVEIQNFTVDLITEMLEFFYTNRTKATEDVDVALQMVPVADMYQINSLKDICEATLSKNINLDNVLPILCTADDHNLTKLRNKTVIYMRNNKQNVVKIPEFEKLFYDKPRIIQDERSLMIQQFLLHDAMGMTTDNTADIYMYANIL</sequence>
<dbReference type="CDD" id="cd14733">
    <property type="entry name" value="BACK"/>
    <property type="match status" value="1"/>
</dbReference>
<proteinExistence type="predicted"/>
<gene>
    <name evidence="2" type="ORF">HICCMSTLAB_LOCUS6811</name>
</gene>
<dbReference type="Pfam" id="PF00651">
    <property type="entry name" value="BTB"/>
    <property type="match status" value="1"/>
</dbReference>
<keyword evidence="3" id="KW-1185">Reference proteome</keyword>
<reference evidence="2" key="1">
    <citation type="submission" date="2021-04" db="EMBL/GenBank/DDBJ databases">
        <authorList>
            <person name="Chebbi M.A.C M."/>
        </authorList>
    </citation>
    <scope>NUCLEOTIDE SEQUENCE</scope>
</reference>
<dbReference type="SUPFAM" id="SSF54695">
    <property type="entry name" value="POZ domain"/>
    <property type="match status" value="1"/>
</dbReference>
<dbReference type="PANTHER" id="PTHR24413">
    <property type="entry name" value="SPECKLE-TYPE POZ PROTEIN"/>
    <property type="match status" value="1"/>
</dbReference>
<dbReference type="PROSITE" id="PS50097">
    <property type="entry name" value="BTB"/>
    <property type="match status" value="1"/>
</dbReference>
<evidence type="ECO:0000313" key="2">
    <source>
        <dbReference type="EMBL" id="CAG5093421.1"/>
    </source>
</evidence>
<evidence type="ECO:0000259" key="1">
    <source>
        <dbReference type="PROSITE" id="PS50097"/>
    </source>
</evidence>
<dbReference type="EMBL" id="CAJNRD030001120">
    <property type="protein sequence ID" value="CAG5093421.1"/>
    <property type="molecule type" value="Genomic_DNA"/>
</dbReference>
<dbReference type="Gene3D" id="3.30.710.10">
    <property type="entry name" value="Potassium Channel Kv1.1, Chain A"/>
    <property type="match status" value="1"/>
</dbReference>
<dbReference type="Proteomes" id="UP000786811">
    <property type="component" value="Unassembled WGS sequence"/>
</dbReference>
<dbReference type="SMART" id="SM00225">
    <property type="entry name" value="BTB"/>
    <property type="match status" value="1"/>
</dbReference>
<dbReference type="InterPro" id="IPR000210">
    <property type="entry name" value="BTB/POZ_dom"/>
</dbReference>
<organism evidence="2 3">
    <name type="scientific">Cotesia congregata</name>
    <name type="common">Parasitoid wasp</name>
    <name type="synonym">Apanteles congregatus</name>
    <dbReference type="NCBI Taxonomy" id="51543"/>
    <lineage>
        <taxon>Eukaryota</taxon>
        <taxon>Metazoa</taxon>
        <taxon>Ecdysozoa</taxon>
        <taxon>Arthropoda</taxon>
        <taxon>Hexapoda</taxon>
        <taxon>Insecta</taxon>
        <taxon>Pterygota</taxon>
        <taxon>Neoptera</taxon>
        <taxon>Endopterygota</taxon>
        <taxon>Hymenoptera</taxon>
        <taxon>Apocrita</taxon>
        <taxon>Ichneumonoidea</taxon>
        <taxon>Braconidae</taxon>
        <taxon>Microgastrinae</taxon>
        <taxon>Cotesia</taxon>
    </lineage>
</organism>
<dbReference type="InterPro" id="IPR011333">
    <property type="entry name" value="SKP1/BTB/POZ_sf"/>
</dbReference>